<dbReference type="EMBL" id="JAGDFL010000043">
    <property type="protein sequence ID" value="KAG7399865.1"/>
    <property type="molecule type" value="Genomic_DNA"/>
</dbReference>
<dbReference type="Proteomes" id="UP000693981">
    <property type="component" value="Unassembled WGS sequence"/>
</dbReference>
<keyword evidence="1" id="KW-0175">Coiled coil</keyword>
<evidence type="ECO:0008006" key="5">
    <source>
        <dbReference type="Google" id="ProtNLM"/>
    </source>
</evidence>
<feature type="compositionally biased region" description="Basic and acidic residues" evidence="2">
    <location>
        <begin position="65"/>
        <end position="77"/>
    </location>
</feature>
<accession>A0A8T1X1U9</accession>
<sequence length="456" mass="52246">MAYFPTDDDHDAFEAAMSFVDEFVFSESESGASSWVSDESQDEPVSMSDGTVSVGQVRPIPQAPRTEDENERRRADVNERRRVLRKAGVYGDPNRVRKQRTREIASLRQQLEKLQIDFEALKRGEKLQSIAAPPVNAMVATESRDNVFCGIWKELADRQRRRREAAESDNVRLKLAVERQRKVANSLRSLMQKRTRQLAAECSSRAVQVRAEPRTVHVSNFHGDIGKFQGLFRQLDSAYCELDAVFETNGLARMEGTRDDVHLREGVGGKYLEFFTHKVLPFGFHDTAEATWSHFKGVQKHMGNANVYEKTAKDLDEPYTIVEDVKKELYANSSRADVEMNQVLRRYVEEDRDIVIRVSRSAPIEVKHKLLRGLRYHIRGYVLTKRSSASTPERELSVLQLCSLISLDHDPEANYDSETKRALTNFLIVHTAQHIRAHRELIENALIDGALRQRTY</sequence>
<evidence type="ECO:0000256" key="1">
    <source>
        <dbReference type="SAM" id="Coils"/>
    </source>
</evidence>
<protein>
    <recommendedName>
        <fullName evidence="5">M96 mating-specific protein family</fullName>
    </recommendedName>
</protein>
<dbReference type="OrthoDB" id="115519at2759"/>
<feature type="region of interest" description="Disordered" evidence="2">
    <location>
        <begin position="30"/>
        <end position="77"/>
    </location>
</feature>
<evidence type="ECO:0000313" key="4">
    <source>
        <dbReference type="Proteomes" id="UP000693981"/>
    </source>
</evidence>
<evidence type="ECO:0000256" key="2">
    <source>
        <dbReference type="SAM" id="MobiDB-lite"/>
    </source>
</evidence>
<dbReference type="AlphaFoldDB" id="A0A8T1X1U9"/>
<reference evidence="3" key="1">
    <citation type="submission" date="2021-02" db="EMBL/GenBank/DDBJ databases">
        <authorList>
            <person name="Palmer J.M."/>
        </authorList>
    </citation>
    <scope>NUCLEOTIDE SEQUENCE</scope>
    <source>
        <strain evidence="3">SCRP23</strain>
    </source>
</reference>
<dbReference type="PANTHER" id="PTHR35796">
    <property type="entry name" value="HYPOTHETICAL CYTOSOLIC PROTEIN"/>
    <property type="match status" value="1"/>
</dbReference>
<name>A0A8T1X1U9_9STRA</name>
<organism evidence="3 4">
    <name type="scientific">Phytophthora boehmeriae</name>
    <dbReference type="NCBI Taxonomy" id="109152"/>
    <lineage>
        <taxon>Eukaryota</taxon>
        <taxon>Sar</taxon>
        <taxon>Stramenopiles</taxon>
        <taxon>Oomycota</taxon>
        <taxon>Peronosporomycetes</taxon>
        <taxon>Peronosporales</taxon>
        <taxon>Peronosporaceae</taxon>
        <taxon>Phytophthora</taxon>
    </lineage>
</organism>
<feature type="coiled-coil region" evidence="1">
    <location>
        <begin position="97"/>
        <end position="124"/>
    </location>
</feature>
<keyword evidence="4" id="KW-1185">Reference proteome</keyword>
<gene>
    <name evidence="3" type="ORF">PHYBOEH_007726</name>
</gene>
<evidence type="ECO:0000313" key="3">
    <source>
        <dbReference type="EMBL" id="KAG7399865.1"/>
    </source>
</evidence>
<proteinExistence type="predicted"/>
<dbReference type="PANTHER" id="PTHR35796:SF3">
    <property type="entry name" value="BHLH DOMAIN-CONTAINING PROTEIN"/>
    <property type="match status" value="1"/>
</dbReference>
<comment type="caution">
    <text evidence="3">The sequence shown here is derived from an EMBL/GenBank/DDBJ whole genome shotgun (WGS) entry which is preliminary data.</text>
</comment>